<dbReference type="Gene3D" id="3.90.400.10">
    <property type="entry name" value="Oligo-1,6-glucosidase, Domain 2"/>
    <property type="match status" value="1"/>
</dbReference>
<keyword evidence="2" id="KW-0808">Transferase</keyword>
<evidence type="ECO:0000256" key="3">
    <source>
        <dbReference type="PIRSR" id="PIRSR003059-2"/>
    </source>
</evidence>
<sequence length="581" mass="66609">MSDFLDPLRQKVLHHLELIYAEIELDLSHTELAEQLIEIMRLEQSSCEPTAHANHWDESEIIMITYGDSIKTDSEKPLNTLHNFLNNHCNDAISSVHILPFFPYSSDDGFAVIDFSSVNESLGDWEDVSAIARDYRLMADLVINHCSSRSFWFENFKQGKHPGSDFFVTASPDDDLDGITRPRTSPLLRETQTLDGTKHVWCTFSHDQVDLDFRNPQVLIEFMRIIRLYIDKGVRIFRLDAVAFLWKKLGTACINLDETHEMIRLIRTLTEHSCEHAMLITETNIPNRENLTYFGNANEAHCIYNFSLPPLLVNTLVTGDCKYLKQWMMSMPPAQNGTAYFNFIASHDGIGLRPAEGLLKDAEIDTLINTMQMFGGRISWRAAQGGMNKAYEINISLIDALQGTVKGPDKWGKERFLCAHAIMLALEGIPGIYVHSMLATGNDYEKLKHTNSNRSINRHQWDYEELTRELGEELSQHRQVFEAMKALIRVRRMQPAFHPNATQFTLHLGEKLFGFWRQSINRRQSMFCIYNISDEVCDLALSDINLIGTDSWKDLISGSVYESLEDVLTLQPYQSLWITNT</sequence>
<dbReference type="SUPFAM" id="SSF51445">
    <property type="entry name" value="(Trans)glycosidases"/>
    <property type="match status" value="1"/>
</dbReference>
<feature type="binding site" evidence="3">
    <location>
        <position position="145"/>
    </location>
    <ligand>
        <name>substrate</name>
    </ligand>
</feature>
<dbReference type="Proteomes" id="UP001409585">
    <property type="component" value="Unassembled WGS sequence"/>
</dbReference>
<dbReference type="InterPro" id="IPR013780">
    <property type="entry name" value="Glyco_hydro_b"/>
</dbReference>
<dbReference type="SMART" id="SM00642">
    <property type="entry name" value="Aamy"/>
    <property type="match status" value="1"/>
</dbReference>
<dbReference type="InterPro" id="IPR006047">
    <property type="entry name" value="GH13_cat_dom"/>
</dbReference>
<dbReference type="InterPro" id="IPR016377">
    <property type="entry name" value="Sucrose_GGa_phosphorylase-rel"/>
</dbReference>
<keyword evidence="6" id="KW-1185">Reference proteome</keyword>
<dbReference type="AlphaFoldDB" id="A0AAV3U9F6"/>
<protein>
    <submittedName>
        <fullName evidence="5">Alpha-amylase family glycosyl hydrolase</fullName>
    </submittedName>
</protein>
<dbReference type="Pfam" id="PF00128">
    <property type="entry name" value="Alpha-amylase"/>
    <property type="match status" value="1"/>
</dbReference>
<dbReference type="Gene3D" id="2.60.40.1180">
    <property type="entry name" value="Golgi alpha-mannosidase II"/>
    <property type="match status" value="1"/>
</dbReference>
<feature type="binding site" evidence="3">
    <location>
        <position position="107"/>
    </location>
    <ligand>
        <name>substrate</name>
    </ligand>
</feature>
<accession>A0AAV3U9F6</accession>
<comment type="caution">
    <text evidence="5">The sequence shown here is derived from an EMBL/GenBank/DDBJ whole genome shotgun (WGS) entry which is preliminary data.</text>
</comment>
<dbReference type="SUPFAM" id="SSF51011">
    <property type="entry name" value="Glycosyl hydrolase domain"/>
    <property type="match status" value="1"/>
</dbReference>
<evidence type="ECO:0000256" key="2">
    <source>
        <dbReference type="ARBA" id="ARBA00022679"/>
    </source>
</evidence>
<dbReference type="GO" id="GO:0016757">
    <property type="term" value="F:glycosyltransferase activity"/>
    <property type="evidence" value="ECO:0007669"/>
    <property type="project" value="UniProtKB-KW"/>
</dbReference>
<evidence type="ECO:0000313" key="6">
    <source>
        <dbReference type="Proteomes" id="UP001409585"/>
    </source>
</evidence>
<dbReference type="GO" id="GO:0016787">
    <property type="term" value="F:hydrolase activity"/>
    <property type="evidence" value="ECO:0007669"/>
    <property type="project" value="UniProtKB-KW"/>
</dbReference>
<feature type="binding site" evidence="3">
    <location>
        <begin position="238"/>
        <end position="240"/>
    </location>
    <ligand>
        <name>substrate</name>
    </ligand>
</feature>
<feature type="binding site" evidence="3">
    <location>
        <position position="454"/>
    </location>
    <ligand>
        <name>substrate</name>
    </ligand>
</feature>
<dbReference type="EMBL" id="BAABLX010000079">
    <property type="protein sequence ID" value="GAA4960784.1"/>
    <property type="molecule type" value="Genomic_DNA"/>
</dbReference>
<evidence type="ECO:0000259" key="4">
    <source>
        <dbReference type="SMART" id="SM00642"/>
    </source>
</evidence>
<dbReference type="InterPro" id="IPR045857">
    <property type="entry name" value="O16G_dom_2"/>
</dbReference>
<dbReference type="CDD" id="cd11356">
    <property type="entry name" value="AmyAc_Sucrose_phosphorylase-like_1"/>
    <property type="match status" value="1"/>
</dbReference>
<dbReference type="PANTHER" id="PTHR38784">
    <property type="entry name" value="SUCROSE PHOSPHORYLASE"/>
    <property type="match status" value="1"/>
</dbReference>
<dbReference type="InterPro" id="IPR017853">
    <property type="entry name" value="GH"/>
</dbReference>
<dbReference type="GO" id="GO:0005975">
    <property type="term" value="P:carbohydrate metabolic process"/>
    <property type="evidence" value="ECO:0007669"/>
    <property type="project" value="InterPro"/>
</dbReference>
<dbReference type="RefSeq" id="WP_345427922.1">
    <property type="nucleotide sequence ID" value="NZ_AP031496.1"/>
</dbReference>
<gene>
    <name evidence="5" type="ORF">GCM10025791_47770</name>
</gene>
<evidence type="ECO:0000256" key="1">
    <source>
        <dbReference type="ARBA" id="ARBA00022676"/>
    </source>
</evidence>
<dbReference type="Gene3D" id="3.20.20.80">
    <property type="entry name" value="Glycosidases"/>
    <property type="match status" value="1"/>
</dbReference>
<feature type="domain" description="Glycosyl hydrolase family 13 catalytic" evidence="4">
    <location>
        <begin position="60"/>
        <end position="491"/>
    </location>
</feature>
<proteinExistence type="predicted"/>
<reference evidence="6" key="1">
    <citation type="journal article" date="2019" name="Int. J. Syst. Evol. Microbiol.">
        <title>The Global Catalogue of Microorganisms (GCM) 10K type strain sequencing project: providing services to taxonomists for standard genome sequencing and annotation.</title>
        <authorList>
            <consortium name="The Broad Institute Genomics Platform"/>
            <consortium name="The Broad Institute Genome Sequencing Center for Infectious Disease"/>
            <person name="Wu L."/>
            <person name="Ma J."/>
        </authorList>
    </citation>
    <scope>NUCLEOTIDE SEQUENCE [LARGE SCALE GENOMIC DNA]</scope>
    <source>
        <strain evidence="6">JCM 19134</strain>
    </source>
</reference>
<dbReference type="InterPro" id="IPR033746">
    <property type="entry name" value="GGa_phosphorylase"/>
</dbReference>
<name>A0AAV3U9F6_9ALTE</name>
<feature type="binding site" evidence="3">
    <location>
        <begin position="347"/>
        <end position="348"/>
    </location>
    <ligand>
        <name>substrate</name>
    </ligand>
</feature>
<keyword evidence="1" id="KW-0328">Glycosyltransferase</keyword>
<evidence type="ECO:0000313" key="5">
    <source>
        <dbReference type="EMBL" id="GAA4960784.1"/>
    </source>
</evidence>
<dbReference type="PIRSF" id="PIRSF003059">
    <property type="entry name" value="Sucrose_phosphorylase"/>
    <property type="match status" value="1"/>
</dbReference>
<dbReference type="PANTHER" id="PTHR38784:SF1">
    <property type="entry name" value="SUCROSE PHOSPHORYLASE"/>
    <property type="match status" value="1"/>
</dbReference>
<organism evidence="5 6">
    <name type="scientific">Halioxenophilus aromaticivorans</name>
    <dbReference type="NCBI Taxonomy" id="1306992"/>
    <lineage>
        <taxon>Bacteria</taxon>
        <taxon>Pseudomonadati</taxon>
        <taxon>Pseudomonadota</taxon>
        <taxon>Gammaproteobacteria</taxon>
        <taxon>Alteromonadales</taxon>
        <taxon>Alteromonadaceae</taxon>
        <taxon>Halioxenophilus</taxon>
    </lineage>
</organism>
<keyword evidence="5" id="KW-0378">Hydrolase</keyword>